<accession>A0A9D1W219</accession>
<comment type="caution">
    <text evidence="13">The sequence shown here is derived from an EMBL/GenBank/DDBJ whole genome shotgun (WGS) entry which is preliminary data.</text>
</comment>
<proteinExistence type="inferred from homology"/>
<feature type="active site" evidence="9">
    <location>
        <position position="123"/>
    </location>
</feature>
<evidence type="ECO:0000256" key="8">
    <source>
        <dbReference type="ARBA" id="ARBA00023136"/>
    </source>
</evidence>
<reference evidence="13" key="2">
    <citation type="submission" date="2021-04" db="EMBL/GenBank/DDBJ databases">
        <authorList>
            <person name="Gilroy R."/>
        </authorList>
    </citation>
    <scope>NUCLEOTIDE SEQUENCE</scope>
    <source>
        <strain evidence="13">2189</strain>
    </source>
</reference>
<dbReference type="NCBIfam" id="TIGR00077">
    <property type="entry name" value="lspA"/>
    <property type="match status" value="1"/>
</dbReference>
<keyword evidence="5 9" id="KW-0064">Aspartyl protease</keyword>
<evidence type="ECO:0000256" key="12">
    <source>
        <dbReference type="SAM" id="MobiDB-lite"/>
    </source>
</evidence>
<dbReference type="AlphaFoldDB" id="A0A9D1W219"/>
<evidence type="ECO:0000256" key="10">
    <source>
        <dbReference type="RuleBase" id="RU000594"/>
    </source>
</evidence>
<evidence type="ECO:0000256" key="3">
    <source>
        <dbReference type="ARBA" id="ARBA00022670"/>
    </source>
</evidence>
<comment type="similarity">
    <text evidence="1 9 11">Belongs to the peptidase A8 family.</text>
</comment>
<dbReference type="PANTHER" id="PTHR33695">
    <property type="entry name" value="LIPOPROTEIN SIGNAL PEPTIDASE"/>
    <property type="match status" value="1"/>
</dbReference>
<dbReference type="GO" id="GO:0004190">
    <property type="term" value="F:aspartic-type endopeptidase activity"/>
    <property type="evidence" value="ECO:0007669"/>
    <property type="project" value="UniProtKB-UniRule"/>
</dbReference>
<evidence type="ECO:0000313" key="13">
    <source>
        <dbReference type="EMBL" id="HIX51031.1"/>
    </source>
</evidence>
<feature type="compositionally biased region" description="Basic and acidic residues" evidence="12">
    <location>
        <begin position="175"/>
        <end position="188"/>
    </location>
</feature>
<feature type="region of interest" description="Disordered" evidence="12">
    <location>
        <begin position="167"/>
        <end position="188"/>
    </location>
</feature>
<protein>
    <recommendedName>
        <fullName evidence="9">Lipoprotein signal peptidase</fullName>
        <ecNumber evidence="9">3.4.23.36</ecNumber>
    </recommendedName>
    <alternativeName>
        <fullName evidence="9">Prolipoprotein signal peptidase</fullName>
    </alternativeName>
    <alternativeName>
        <fullName evidence="9">Signal peptidase II</fullName>
        <shortName evidence="9">SPase II</shortName>
    </alternativeName>
</protein>
<comment type="caution">
    <text evidence="9">Lacks conserved residue(s) required for the propagation of feature annotation.</text>
</comment>
<keyword evidence="7 9" id="KW-1133">Transmembrane helix</keyword>
<feature type="active site" evidence="9">
    <location>
        <position position="140"/>
    </location>
</feature>
<feature type="region of interest" description="Disordered" evidence="12">
    <location>
        <begin position="202"/>
        <end position="291"/>
    </location>
</feature>
<evidence type="ECO:0000256" key="6">
    <source>
        <dbReference type="ARBA" id="ARBA00022801"/>
    </source>
</evidence>
<evidence type="ECO:0000313" key="14">
    <source>
        <dbReference type="Proteomes" id="UP000886847"/>
    </source>
</evidence>
<evidence type="ECO:0000256" key="7">
    <source>
        <dbReference type="ARBA" id="ARBA00022989"/>
    </source>
</evidence>
<evidence type="ECO:0000256" key="2">
    <source>
        <dbReference type="ARBA" id="ARBA00022475"/>
    </source>
</evidence>
<dbReference type="GO" id="GO:0005886">
    <property type="term" value="C:plasma membrane"/>
    <property type="evidence" value="ECO:0007669"/>
    <property type="project" value="UniProtKB-SubCell"/>
</dbReference>
<dbReference type="InterPro" id="IPR001872">
    <property type="entry name" value="Peptidase_A8"/>
</dbReference>
<comment type="subcellular location">
    <subcellularLocation>
        <location evidence="9">Cell membrane</location>
        <topology evidence="9">Multi-pass membrane protein</topology>
    </subcellularLocation>
</comment>
<evidence type="ECO:0000256" key="9">
    <source>
        <dbReference type="HAMAP-Rule" id="MF_00161"/>
    </source>
</evidence>
<keyword evidence="4 9" id="KW-0812">Transmembrane</keyword>
<keyword evidence="2 9" id="KW-1003">Cell membrane</keyword>
<dbReference type="EC" id="3.4.23.36" evidence="9"/>
<dbReference type="EMBL" id="DXEW01000034">
    <property type="protein sequence ID" value="HIX51031.1"/>
    <property type="molecule type" value="Genomic_DNA"/>
</dbReference>
<gene>
    <name evidence="9 13" type="primary">lspA</name>
    <name evidence="13" type="ORF">H9851_07125</name>
</gene>
<organism evidence="13 14">
    <name type="scientific">Candidatus Borkfalkia faecavium</name>
    <dbReference type="NCBI Taxonomy" id="2838508"/>
    <lineage>
        <taxon>Bacteria</taxon>
        <taxon>Bacillati</taxon>
        <taxon>Bacillota</taxon>
        <taxon>Clostridia</taxon>
        <taxon>Christensenellales</taxon>
        <taxon>Christensenellaceae</taxon>
        <taxon>Candidatus Borkfalkia</taxon>
    </lineage>
</organism>
<comment type="pathway">
    <text evidence="9">Protein modification; lipoprotein biosynthesis (signal peptide cleavage).</text>
</comment>
<keyword evidence="3 9" id="KW-0645">Protease</keyword>
<dbReference type="PROSITE" id="PS00855">
    <property type="entry name" value="SPASE_II"/>
    <property type="match status" value="1"/>
</dbReference>
<feature type="transmembrane region" description="Helical" evidence="9">
    <location>
        <begin position="138"/>
        <end position="157"/>
    </location>
</feature>
<dbReference type="Proteomes" id="UP000886847">
    <property type="component" value="Unassembled WGS sequence"/>
</dbReference>
<evidence type="ECO:0000256" key="1">
    <source>
        <dbReference type="ARBA" id="ARBA00006139"/>
    </source>
</evidence>
<dbReference type="GO" id="GO:0006508">
    <property type="term" value="P:proteolysis"/>
    <property type="evidence" value="ECO:0007669"/>
    <property type="project" value="UniProtKB-KW"/>
</dbReference>
<evidence type="ECO:0000256" key="5">
    <source>
        <dbReference type="ARBA" id="ARBA00022750"/>
    </source>
</evidence>
<feature type="transmembrane region" description="Helical" evidence="9">
    <location>
        <begin position="95"/>
        <end position="118"/>
    </location>
</feature>
<comment type="catalytic activity">
    <reaction evidence="9 10">
        <text>Release of signal peptides from bacterial membrane prolipoproteins. Hydrolyzes -Xaa-Yaa-Zaa-|-(S,diacylglyceryl)Cys-, in which Xaa is hydrophobic (preferably Leu), and Yaa (Ala or Ser) and Zaa (Gly or Ala) have small, neutral side chains.</text>
        <dbReference type="EC" id="3.4.23.36"/>
    </reaction>
</comment>
<evidence type="ECO:0000256" key="4">
    <source>
        <dbReference type="ARBA" id="ARBA00022692"/>
    </source>
</evidence>
<comment type="function">
    <text evidence="9 10">This protein specifically catalyzes the removal of signal peptides from prolipoproteins.</text>
</comment>
<evidence type="ECO:0000256" key="11">
    <source>
        <dbReference type="RuleBase" id="RU004181"/>
    </source>
</evidence>
<sequence>MKVTKKDLLLLGIVFLVLLAADQITKAIAFAVMGENAPVTMVIPGFLGFNTVLNEGISFSIGEGGEWTQPIVIAITAVASIVIAVLIFKIPKRRLLLRYALVLILAGAVGNLIDRIAMQAVRDFIYMNFGFVDFSNNVADLEITVGAVMLIICLLFVDEEAIFRPAPKESPAQEMKGEEPPAGGLKEEELPAEGGEVYGQGEAAAGTKTLPAENSSSETEEGPTENASSQTEEKFAEDVSSETEEEPASAEAASSGEGADGACGKEAASSAADTKEGKGEPRAPQAGHGNA</sequence>
<reference evidence="13" key="1">
    <citation type="journal article" date="2021" name="PeerJ">
        <title>Extensive microbial diversity within the chicken gut microbiome revealed by metagenomics and culture.</title>
        <authorList>
            <person name="Gilroy R."/>
            <person name="Ravi A."/>
            <person name="Getino M."/>
            <person name="Pursley I."/>
            <person name="Horton D.L."/>
            <person name="Alikhan N.F."/>
            <person name="Baker D."/>
            <person name="Gharbi K."/>
            <person name="Hall N."/>
            <person name="Watson M."/>
            <person name="Adriaenssens E.M."/>
            <person name="Foster-Nyarko E."/>
            <person name="Jarju S."/>
            <person name="Secka A."/>
            <person name="Antonio M."/>
            <person name="Oren A."/>
            <person name="Chaudhuri R.R."/>
            <person name="La Ragione R."/>
            <person name="Hildebrand F."/>
            <person name="Pallen M.J."/>
        </authorList>
    </citation>
    <scope>NUCLEOTIDE SEQUENCE</scope>
    <source>
        <strain evidence="13">2189</strain>
    </source>
</reference>
<keyword evidence="6 9" id="KW-0378">Hydrolase</keyword>
<keyword evidence="8 9" id="KW-0472">Membrane</keyword>
<dbReference type="PANTHER" id="PTHR33695:SF1">
    <property type="entry name" value="LIPOPROTEIN SIGNAL PEPTIDASE"/>
    <property type="match status" value="1"/>
</dbReference>
<name>A0A9D1W219_9FIRM</name>
<dbReference type="HAMAP" id="MF_00161">
    <property type="entry name" value="LspA"/>
    <property type="match status" value="1"/>
</dbReference>
<dbReference type="PRINTS" id="PR00781">
    <property type="entry name" value="LIPOSIGPTASE"/>
</dbReference>
<feature type="compositionally biased region" description="Low complexity" evidence="12">
    <location>
        <begin position="249"/>
        <end position="262"/>
    </location>
</feature>
<feature type="transmembrane region" description="Helical" evidence="9">
    <location>
        <begin position="67"/>
        <end position="88"/>
    </location>
</feature>
<feature type="compositionally biased region" description="Acidic residues" evidence="12">
    <location>
        <begin position="239"/>
        <end position="248"/>
    </location>
</feature>
<dbReference type="Pfam" id="PF01252">
    <property type="entry name" value="Peptidase_A8"/>
    <property type="match status" value="1"/>
</dbReference>